<reference evidence="2" key="2">
    <citation type="journal article" date="2022" name="Microb. Genom.">
        <title>A chromosome-scale genome assembly of the tomato pathogen Cladosporium fulvum reveals a compartmentalized genome architecture and the presence of a dispensable chromosome.</title>
        <authorList>
            <person name="Zaccaron A.Z."/>
            <person name="Chen L.H."/>
            <person name="Samaras A."/>
            <person name="Stergiopoulos I."/>
        </authorList>
    </citation>
    <scope>NUCLEOTIDE SEQUENCE</scope>
    <source>
        <strain evidence="2">Race5_Kim</strain>
    </source>
</reference>
<dbReference type="KEGG" id="ffu:CLAFUR5_05199"/>
<dbReference type="EMBL" id="CP090166">
    <property type="protein sequence ID" value="UJO16938.1"/>
    <property type="molecule type" value="Genomic_DNA"/>
</dbReference>
<gene>
    <name evidence="2" type="ORF">CLAFUR5_05199</name>
</gene>
<dbReference type="AlphaFoldDB" id="A0A9Q8LGF6"/>
<organism evidence="2 3">
    <name type="scientific">Passalora fulva</name>
    <name type="common">Tomato leaf mold</name>
    <name type="synonym">Cladosporium fulvum</name>
    <dbReference type="NCBI Taxonomy" id="5499"/>
    <lineage>
        <taxon>Eukaryota</taxon>
        <taxon>Fungi</taxon>
        <taxon>Dikarya</taxon>
        <taxon>Ascomycota</taxon>
        <taxon>Pezizomycotina</taxon>
        <taxon>Dothideomycetes</taxon>
        <taxon>Dothideomycetidae</taxon>
        <taxon>Mycosphaerellales</taxon>
        <taxon>Mycosphaerellaceae</taxon>
        <taxon>Fulvia</taxon>
    </lineage>
</organism>
<proteinExistence type="predicted"/>
<evidence type="ECO:0000256" key="1">
    <source>
        <dbReference type="SAM" id="MobiDB-lite"/>
    </source>
</evidence>
<sequence>MHINAFYGALTMIFVPVDWDEVDDFETVTKKVKKVSGNKPKQVEAPKTEHVTKIGYSTKKRGGKRGGRKPKAATVPAPTGPLPKIGFHNK</sequence>
<dbReference type="GeneID" id="71985077"/>
<reference evidence="2" key="1">
    <citation type="submission" date="2021-12" db="EMBL/GenBank/DDBJ databases">
        <authorList>
            <person name="Zaccaron A."/>
            <person name="Stergiopoulos I."/>
        </authorList>
    </citation>
    <scope>NUCLEOTIDE SEQUENCE</scope>
    <source>
        <strain evidence="2">Race5_Kim</strain>
    </source>
</reference>
<feature type="compositionally biased region" description="Basic residues" evidence="1">
    <location>
        <begin position="58"/>
        <end position="71"/>
    </location>
</feature>
<dbReference type="RefSeq" id="XP_047761304.1">
    <property type="nucleotide sequence ID" value="XM_047904347.1"/>
</dbReference>
<protein>
    <submittedName>
        <fullName evidence="2">Uncharacterized protein</fullName>
    </submittedName>
</protein>
<name>A0A9Q8LGF6_PASFU</name>
<feature type="region of interest" description="Disordered" evidence="1">
    <location>
        <begin position="57"/>
        <end position="90"/>
    </location>
</feature>
<keyword evidence="3" id="KW-1185">Reference proteome</keyword>
<evidence type="ECO:0000313" key="2">
    <source>
        <dbReference type="EMBL" id="UJO16938.1"/>
    </source>
</evidence>
<accession>A0A9Q8LGF6</accession>
<dbReference type="Proteomes" id="UP000756132">
    <property type="component" value="Chromosome 4"/>
</dbReference>
<evidence type="ECO:0000313" key="3">
    <source>
        <dbReference type="Proteomes" id="UP000756132"/>
    </source>
</evidence>